<reference evidence="2 3" key="2">
    <citation type="journal article" date="2011" name="Stand. Genomic Sci.">
        <title>Complete genome sequence of Staphylothermus hellenicus P8.</title>
        <authorList>
            <person name="Anderson I."/>
            <person name="Wirth R."/>
            <person name="Lucas S."/>
            <person name="Copeland A."/>
            <person name="Lapidus A."/>
            <person name="Cheng J.F."/>
            <person name="Goodwin L."/>
            <person name="Pitluck S."/>
            <person name="Davenport K."/>
            <person name="Detter J.C."/>
            <person name="Han C."/>
            <person name="Tapia R."/>
            <person name="Land M."/>
            <person name="Hauser L."/>
            <person name="Pati A."/>
            <person name="Mikhailova N."/>
            <person name="Woyke T."/>
            <person name="Klenk H.P."/>
            <person name="Kyrpides N."/>
            <person name="Ivanova N."/>
        </authorList>
    </citation>
    <scope>NUCLEOTIDE SEQUENCE [LARGE SCALE GENOMIC DNA]</scope>
    <source>
        <strain evidence="3">DSM 12710 / JCM 10830 / BK20S6-10-b1 / P8</strain>
    </source>
</reference>
<dbReference type="Proteomes" id="UP000002573">
    <property type="component" value="Chromosome"/>
</dbReference>
<dbReference type="HOGENOM" id="CLU_1902024_0_0_2"/>
<dbReference type="RefSeq" id="WP_013143261.1">
    <property type="nucleotide sequence ID" value="NC_014205.1"/>
</dbReference>
<evidence type="ECO:0008006" key="4">
    <source>
        <dbReference type="Google" id="ProtNLM"/>
    </source>
</evidence>
<keyword evidence="1" id="KW-0472">Membrane</keyword>
<reference evidence="3" key="1">
    <citation type="submission" date="2010-05" db="EMBL/GenBank/DDBJ databases">
        <title>Complete sequence of Staphylothermus hellenicus DSM 12710.</title>
        <authorList>
            <consortium name="US DOE Joint Genome Institute"/>
            <person name="Lucas S."/>
            <person name="Copeland A."/>
            <person name="Lapidus A."/>
            <person name="Cheng J.-F."/>
            <person name="Bruce D."/>
            <person name="Goodwin L."/>
            <person name="Pitluck S."/>
            <person name="Davenport K."/>
            <person name="Detter J.C."/>
            <person name="Han C."/>
            <person name="Tapia R."/>
            <person name="Larimer F."/>
            <person name="Land M."/>
            <person name="Hauser L."/>
            <person name="Kyrpides N."/>
            <person name="Mikhailova N."/>
            <person name="Anderson I.J."/>
            <person name="Woyke T."/>
        </authorList>
    </citation>
    <scope>NUCLEOTIDE SEQUENCE [LARGE SCALE GENOMIC DNA]</scope>
    <source>
        <strain evidence="3">DSM 12710 / JCM 10830 / BK20S6-10-b1 / P8</strain>
    </source>
</reference>
<dbReference type="GeneID" id="9234246"/>
<evidence type="ECO:0000313" key="3">
    <source>
        <dbReference type="Proteomes" id="UP000002573"/>
    </source>
</evidence>
<keyword evidence="1" id="KW-1133">Transmembrane helix</keyword>
<keyword evidence="3" id="KW-1185">Reference proteome</keyword>
<protein>
    <recommendedName>
        <fullName evidence="4">DUF1616 domain-containing protein</fullName>
    </recommendedName>
</protein>
<feature type="transmembrane region" description="Helical" evidence="1">
    <location>
        <begin position="15"/>
        <end position="35"/>
    </location>
</feature>
<accession>D7D8G7</accession>
<dbReference type="AlphaFoldDB" id="D7D8G7"/>
<proteinExistence type="predicted"/>
<evidence type="ECO:0000313" key="2">
    <source>
        <dbReference type="EMBL" id="ADI32063.1"/>
    </source>
</evidence>
<dbReference type="KEGG" id="shc:Shell_0957"/>
<name>D7D8G7_STAHD</name>
<dbReference type="STRING" id="591019.Shell_0957"/>
<dbReference type="EMBL" id="CP002051">
    <property type="protein sequence ID" value="ADI32063.1"/>
    <property type="molecule type" value="Genomic_DNA"/>
</dbReference>
<organism evidence="2 3">
    <name type="scientific">Staphylothermus hellenicus (strain DSM 12710 / JCM 10830 / BK20S6-10-b1 / P8)</name>
    <dbReference type="NCBI Taxonomy" id="591019"/>
    <lineage>
        <taxon>Archaea</taxon>
        <taxon>Thermoproteota</taxon>
        <taxon>Thermoprotei</taxon>
        <taxon>Desulfurococcales</taxon>
        <taxon>Desulfurococcaceae</taxon>
        <taxon>Staphylothermus</taxon>
    </lineage>
</organism>
<gene>
    <name evidence="2" type="ordered locus">Shell_0957</name>
</gene>
<dbReference type="OrthoDB" id="377050at2157"/>
<evidence type="ECO:0000256" key="1">
    <source>
        <dbReference type="SAM" id="Phobius"/>
    </source>
</evidence>
<sequence length="133" mass="15180">MSIISSGKSVLAKPFIALLLLTILFSLTVFLPRIFHPSLKNNFSPIRGGLSIQYKLLENKSTLTINITNNYGEKVFIINISICRSTHQLNTEIKPGESKFFTIKMPREKNNCLLRIIYEYKGSQRIIYRLVSG</sequence>
<keyword evidence="1" id="KW-0812">Transmembrane</keyword>
<dbReference type="eggNOG" id="arCOG12461">
    <property type="taxonomic scope" value="Archaea"/>
</dbReference>